<protein>
    <recommendedName>
        <fullName evidence="5">DUF3106 domain-containing protein</fullName>
    </recommendedName>
</protein>
<comment type="caution">
    <text evidence="3">The sequence shown here is derived from an EMBL/GenBank/DDBJ whole genome shotgun (WGS) entry which is preliminary data.</text>
</comment>
<proteinExistence type="predicted"/>
<evidence type="ECO:0000313" key="3">
    <source>
        <dbReference type="EMBL" id="RFF31356.1"/>
    </source>
</evidence>
<evidence type="ECO:0000256" key="1">
    <source>
        <dbReference type="SAM" id="MobiDB-lite"/>
    </source>
</evidence>
<feature type="signal peptide" evidence="2">
    <location>
        <begin position="1"/>
        <end position="25"/>
    </location>
</feature>
<feature type="chain" id="PRO_5017663172" description="DUF3106 domain-containing protein" evidence="2">
    <location>
        <begin position="26"/>
        <end position="244"/>
    </location>
</feature>
<evidence type="ECO:0000256" key="2">
    <source>
        <dbReference type="SAM" id="SignalP"/>
    </source>
</evidence>
<reference evidence="3 4" key="1">
    <citation type="submission" date="2018-08" db="EMBL/GenBank/DDBJ databases">
        <title>Wenzhouxiangella salilacus sp. nov., a novel bacterium isolated from a saline lake in Xinjiang Province, China.</title>
        <authorList>
            <person name="Han S."/>
        </authorList>
    </citation>
    <scope>NUCLEOTIDE SEQUENCE [LARGE SCALE GENOMIC DNA]</scope>
    <source>
        <strain evidence="3 4">XDB06</strain>
    </source>
</reference>
<dbReference type="PROSITE" id="PS51257">
    <property type="entry name" value="PROKAR_LIPOPROTEIN"/>
    <property type="match status" value="1"/>
</dbReference>
<feature type="compositionally biased region" description="Basic and acidic residues" evidence="1">
    <location>
        <begin position="57"/>
        <end position="124"/>
    </location>
</feature>
<feature type="region of interest" description="Disordered" evidence="1">
    <location>
        <begin position="27"/>
        <end position="130"/>
    </location>
</feature>
<name>A0A3E1KAG1_9GAMM</name>
<keyword evidence="2" id="KW-0732">Signal</keyword>
<evidence type="ECO:0000313" key="4">
    <source>
        <dbReference type="Proteomes" id="UP000260351"/>
    </source>
</evidence>
<accession>A0A3E1KAG1</accession>
<gene>
    <name evidence="3" type="ORF">DZC52_04655</name>
</gene>
<evidence type="ECO:0008006" key="5">
    <source>
        <dbReference type="Google" id="ProtNLM"/>
    </source>
</evidence>
<dbReference type="Proteomes" id="UP000260351">
    <property type="component" value="Unassembled WGS sequence"/>
</dbReference>
<keyword evidence="4" id="KW-1185">Reference proteome</keyword>
<dbReference type="EMBL" id="QUZK01000021">
    <property type="protein sequence ID" value="RFF31356.1"/>
    <property type="molecule type" value="Genomic_DNA"/>
</dbReference>
<sequence>MGLMRFAWIFLIVLTIAACSSQDGAESAKEAGQATEADDPAARADATEPAIDDLSEEDLRALARDPEALREIMADPQRRQAVRERMRELRQQRRAESGREDPRAAMRERAQRHRQTLEEGGDRQRGRRSRTGRWWENDVIARNVGLSPEQVGDIGTAHDQLTAAARESRQQLAQVASSMQEALKASDRDRLVELVDARQEALQVRAQAEAEWMKRLLEILEDEQMTRLAEERPELVSALLAPVR</sequence>
<organism evidence="3 4">
    <name type="scientific">Wenzhouxiangella sediminis</name>
    <dbReference type="NCBI Taxonomy" id="1792836"/>
    <lineage>
        <taxon>Bacteria</taxon>
        <taxon>Pseudomonadati</taxon>
        <taxon>Pseudomonadota</taxon>
        <taxon>Gammaproteobacteria</taxon>
        <taxon>Chromatiales</taxon>
        <taxon>Wenzhouxiangellaceae</taxon>
        <taxon>Wenzhouxiangella</taxon>
    </lineage>
</organism>
<dbReference type="AlphaFoldDB" id="A0A3E1KAG1"/>